<accession>A0A078GSD8</accession>
<evidence type="ECO:0000313" key="1">
    <source>
        <dbReference type="EMBL" id="CDY29410.1"/>
    </source>
</evidence>
<proteinExistence type="predicted"/>
<reference evidence="1 2" key="1">
    <citation type="journal article" date="2014" name="Science">
        <title>Plant genetics. Early allopolyploid evolution in the post-Neolithic Brassica napus oilseed genome.</title>
        <authorList>
            <person name="Chalhoub B."/>
            <person name="Denoeud F."/>
            <person name="Liu S."/>
            <person name="Parkin I.A."/>
            <person name="Tang H."/>
            <person name="Wang X."/>
            <person name="Chiquet J."/>
            <person name="Belcram H."/>
            <person name="Tong C."/>
            <person name="Samans B."/>
            <person name="Correa M."/>
            <person name="Da Silva C."/>
            <person name="Just J."/>
            <person name="Falentin C."/>
            <person name="Koh C.S."/>
            <person name="Le Clainche I."/>
            <person name="Bernard M."/>
            <person name="Bento P."/>
            <person name="Noel B."/>
            <person name="Labadie K."/>
            <person name="Alberti A."/>
            <person name="Charles M."/>
            <person name="Arnaud D."/>
            <person name="Guo H."/>
            <person name="Daviaud C."/>
            <person name="Alamery S."/>
            <person name="Jabbari K."/>
            <person name="Zhao M."/>
            <person name="Edger P.P."/>
            <person name="Chelaifa H."/>
            <person name="Tack D."/>
            <person name="Lassalle G."/>
            <person name="Mestiri I."/>
            <person name="Schnel N."/>
            <person name="Le Paslier M.C."/>
            <person name="Fan G."/>
            <person name="Renault V."/>
            <person name="Bayer P.E."/>
            <person name="Golicz A.A."/>
            <person name="Manoli S."/>
            <person name="Lee T.H."/>
            <person name="Thi V.H."/>
            <person name="Chalabi S."/>
            <person name="Hu Q."/>
            <person name="Fan C."/>
            <person name="Tollenaere R."/>
            <person name="Lu Y."/>
            <person name="Battail C."/>
            <person name="Shen J."/>
            <person name="Sidebottom C.H."/>
            <person name="Wang X."/>
            <person name="Canaguier A."/>
            <person name="Chauveau A."/>
            <person name="Berard A."/>
            <person name="Deniot G."/>
            <person name="Guan M."/>
            <person name="Liu Z."/>
            <person name="Sun F."/>
            <person name="Lim Y.P."/>
            <person name="Lyons E."/>
            <person name="Town C.D."/>
            <person name="Bancroft I."/>
            <person name="Wang X."/>
            <person name="Meng J."/>
            <person name="Ma J."/>
            <person name="Pires J.C."/>
            <person name="King G.J."/>
            <person name="Brunel D."/>
            <person name="Delourme R."/>
            <person name="Renard M."/>
            <person name="Aury J.M."/>
            <person name="Adams K.L."/>
            <person name="Batley J."/>
            <person name="Snowdon R.J."/>
            <person name="Tost J."/>
            <person name="Edwards D."/>
            <person name="Zhou Y."/>
            <person name="Hua W."/>
            <person name="Sharpe A.G."/>
            <person name="Paterson A.H."/>
            <person name="Guan C."/>
            <person name="Wincker P."/>
        </authorList>
    </citation>
    <scope>NUCLEOTIDE SEQUENCE [LARGE SCALE GENOMIC DNA]</scope>
    <source>
        <strain evidence="2">cv. Darmor-bzh</strain>
    </source>
</reference>
<organism evidence="1 2">
    <name type="scientific">Brassica napus</name>
    <name type="common">Rape</name>
    <dbReference type="NCBI Taxonomy" id="3708"/>
    <lineage>
        <taxon>Eukaryota</taxon>
        <taxon>Viridiplantae</taxon>
        <taxon>Streptophyta</taxon>
        <taxon>Embryophyta</taxon>
        <taxon>Tracheophyta</taxon>
        <taxon>Spermatophyta</taxon>
        <taxon>Magnoliopsida</taxon>
        <taxon>eudicotyledons</taxon>
        <taxon>Gunneridae</taxon>
        <taxon>Pentapetalae</taxon>
        <taxon>rosids</taxon>
        <taxon>malvids</taxon>
        <taxon>Brassicales</taxon>
        <taxon>Brassicaceae</taxon>
        <taxon>Brassiceae</taxon>
        <taxon>Brassica</taxon>
    </lineage>
</organism>
<dbReference type="AlphaFoldDB" id="A0A078GSD8"/>
<dbReference type="PaxDb" id="3708-A0A078GSD8"/>
<protein>
    <submittedName>
        <fullName evidence="1">BnaA06g13860D protein</fullName>
    </submittedName>
</protein>
<gene>
    <name evidence="1" type="primary">BnaA06g13860D</name>
    <name evidence="1" type="ORF">GSBRNA2T00043004001</name>
</gene>
<evidence type="ECO:0000313" key="2">
    <source>
        <dbReference type="Proteomes" id="UP000028999"/>
    </source>
</evidence>
<sequence length="19" mass="2144">MAVYYSSNANSFMTVKDCL</sequence>
<dbReference type="EMBL" id="LK032236">
    <property type="protein sequence ID" value="CDY29410.1"/>
    <property type="molecule type" value="Genomic_DNA"/>
</dbReference>
<keyword evidence="2" id="KW-1185">Reference proteome</keyword>
<dbReference type="Proteomes" id="UP000028999">
    <property type="component" value="Unassembled WGS sequence"/>
</dbReference>
<name>A0A078GSD8_BRANA</name>